<protein>
    <submittedName>
        <fullName evidence="1">Uncharacterized protein</fullName>
    </submittedName>
</protein>
<dbReference type="EMBL" id="JAINUG010000531">
    <property type="protein sequence ID" value="KAJ8366887.1"/>
    <property type="molecule type" value="Genomic_DNA"/>
</dbReference>
<reference evidence="1" key="1">
    <citation type="journal article" date="2023" name="Science">
        <title>Genome structures resolve the early diversification of teleost fishes.</title>
        <authorList>
            <person name="Parey E."/>
            <person name="Louis A."/>
            <person name="Montfort J."/>
            <person name="Bouchez O."/>
            <person name="Roques C."/>
            <person name="Iampietro C."/>
            <person name="Lluch J."/>
            <person name="Castinel A."/>
            <person name="Donnadieu C."/>
            <person name="Desvignes T."/>
            <person name="Floi Bucao C."/>
            <person name="Jouanno E."/>
            <person name="Wen M."/>
            <person name="Mejri S."/>
            <person name="Dirks R."/>
            <person name="Jansen H."/>
            <person name="Henkel C."/>
            <person name="Chen W.J."/>
            <person name="Zahm M."/>
            <person name="Cabau C."/>
            <person name="Klopp C."/>
            <person name="Thompson A.W."/>
            <person name="Robinson-Rechavi M."/>
            <person name="Braasch I."/>
            <person name="Lecointre G."/>
            <person name="Bobe J."/>
            <person name="Postlethwait J.H."/>
            <person name="Berthelot C."/>
            <person name="Roest Crollius H."/>
            <person name="Guiguen Y."/>
        </authorList>
    </citation>
    <scope>NUCLEOTIDE SEQUENCE</scope>
    <source>
        <strain evidence="1">NC1722</strain>
    </source>
</reference>
<keyword evidence="2" id="KW-1185">Reference proteome</keyword>
<organism evidence="1 2">
    <name type="scientific">Aldrovandia affinis</name>
    <dbReference type="NCBI Taxonomy" id="143900"/>
    <lineage>
        <taxon>Eukaryota</taxon>
        <taxon>Metazoa</taxon>
        <taxon>Chordata</taxon>
        <taxon>Craniata</taxon>
        <taxon>Vertebrata</taxon>
        <taxon>Euteleostomi</taxon>
        <taxon>Actinopterygii</taxon>
        <taxon>Neopterygii</taxon>
        <taxon>Teleostei</taxon>
        <taxon>Notacanthiformes</taxon>
        <taxon>Halosauridae</taxon>
        <taxon>Aldrovandia</taxon>
    </lineage>
</organism>
<name>A0AAD7R6D0_9TELE</name>
<comment type="caution">
    <text evidence="1">The sequence shown here is derived from an EMBL/GenBank/DDBJ whole genome shotgun (WGS) entry which is preliminary data.</text>
</comment>
<sequence>MRKIRKSRASQCPASCCAVPLRMFAVALSPSWQLIGHPWSPRINGCRPANDLRPWFSDWPAHPPAGPFMSWDYGMGMARESAGQR</sequence>
<accession>A0AAD7R6D0</accession>
<evidence type="ECO:0000313" key="1">
    <source>
        <dbReference type="EMBL" id="KAJ8366887.1"/>
    </source>
</evidence>
<proteinExistence type="predicted"/>
<dbReference type="Proteomes" id="UP001221898">
    <property type="component" value="Unassembled WGS sequence"/>
</dbReference>
<gene>
    <name evidence="1" type="ORF">AAFF_G00338390</name>
</gene>
<dbReference type="AlphaFoldDB" id="A0AAD7R6D0"/>
<evidence type="ECO:0000313" key="2">
    <source>
        <dbReference type="Proteomes" id="UP001221898"/>
    </source>
</evidence>